<accession>A0A7T0LWD0</accession>
<dbReference type="EMBL" id="MN812687">
    <property type="protein sequence ID" value="QPL10900.1"/>
    <property type="molecule type" value="Genomic_DNA"/>
</dbReference>
<name>A0A7T0LWD0_9CAUD</name>
<proteinExistence type="predicted"/>
<evidence type="ECO:0000313" key="1">
    <source>
        <dbReference type="EMBL" id="QPL10900.1"/>
    </source>
</evidence>
<organism evidence="1 2">
    <name type="scientific">Pectobacterium phage Possum</name>
    <dbReference type="NCBI Taxonomy" id="2686301"/>
    <lineage>
        <taxon>Viruses</taxon>
        <taxon>Duplodnaviria</taxon>
        <taxon>Heunggongvirae</taxon>
        <taxon>Uroviricota</taxon>
        <taxon>Caudoviricetes</taxon>
        <taxon>Schitoviridae</taxon>
        <taxon>Cbunavirus</taxon>
        <taxon>Cbunavirus possum</taxon>
    </lineage>
</organism>
<gene>
    <name evidence="1" type="ORF">Possum_00059</name>
</gene>
<sequence>MSLSNCPICGKLRAHYSHKECSRKLQRLYAPGTALHAEQAKDRAKRKAARVVLPCRRADLVGSKSGFFSRMRKGED</sequence>
<reference evidence="1 2" key="1">
    <citation type="submission" date="2019-12" db="EMBL/GenBank/DDBJ databases">
        <authorList>
            <person name="Shneider M.M."/>
            <person name="Evseev P.V."/>
            <person name="Lukianova A.A."/>
            <person name="Kabilov M.R."/>
            <person name="Miroshnikov K.A."/>
        </authorList>
    </citation>
    <scope>NUCLEOTIDE SEQUENCE [LARGE SCALE GENOMIC DNA]</scope>
</reference>
<dbReference type="Proteomes" id="UP000594462">
    <property type="component" value="Segment"/>
</dbReference>
<evidence type="ECO:0000313" key="2">
    <source>
        <dbReference type="Proteomes" id="UP000594462"/>
    </source>
</evidence>
<protein>
    <submittedName>
        <fullName evidence="1">Uncharacterized protein</fullName>
    </submittedName>
</protein>
<keyword evidence="2" id="KW-1185">Reference proteome</keyword>